<proteinExistence type="predicted"/>
<feature type="compositionally biased region" description="Basic and acidic residues" evidence="1">
    <location>
        <begin position="301"/>
        <end position="316"/>
    </location>
</feature>
<gene>
    <name evidence="2" type="ORF">DAMNIGENAA_20650</name>
</gene>
<dbReference type="AlphaFoldDB" id="A0A9W6D5K0"/>
<organism evidence="2 3">
    <name type="scientific">Desulforhabdus amnigena</name>
    <dbReference type="NCBI Taxonomy" id="40218"/>
    <lineage>
        <taxon>Bacteria</taxon>
        <taxon>Pseudomonadati</taxon>
        <taxon>Thermodesulfobacteriota</taxon>
        <taxon>Syntrophobacteria</taxon>
        <taxon>Syntrophobacterales</taxon>
        <taxon>Syntrophobacteraceae</taxon>
        <taxon>Desulforhabdus</taxon>
    </lineage>
</organism>
<evidence type="ECO:0000313" key="3">
    <source>
        <dbReference type="Proteomes" id="UP001144372"/>
    </source>
</evidence>
<protein>
    <recommendedName>
        <fullName evidence="4">RNA polymerase sigma-70 region 4 domain-containing protein</fullName>
    </recommendedName>
</protein>
<dbReference type="InterPro" id="IPR013324">
    <property type="entry name" value="RNA_pol_sigma_r3/r4-like"/>
</dbReference>
<reference evidence="2" key="1">
    <citation type="submission" date="2022-12" db="EMBL/GenBank/DDBJ databases">
        <title>Reference genome sequencing for broad-spectrum identification of bacterial and archaeal isolates by mass spectrometry.</title>
        <authorList>
            <person name="Sekiguchi Y."/>
            <person name="Tourlousse D.M."/>
        </authorList>
    </citation>
    <scope>NUCLEOTIDE SEQUENCE</scope>
    <source>
        <strain evidence="2">ASRB1</strain>
    </source>
</reference>
<comment type="caution">
    <text evidence="2">The sequence shown here is derived from an EMBL/GenBank/DDBJ whole genome shotgun (WGS) entry which is preliminary data.</text>
</comment>
<evidence type="ECO:0008006" key="4">
    <source>
        <dbReference type="Google" id="ProtNLM"/>
    </source>
</evidence>
<feature type="region of interest" description="Disordered" evidence="1">
    <location>
        <begin position="289"/>
        <end position="316"/>
    </location>
</feature>
<dbReference type="SUPFAM" id="SSF88659">
    <property type="entry name" value="Sigma3 and sigma4 domains of RNA polymerase sigma factors"/>
    <property type="match status" value="1"/>
</dbReference>
<dbReference type="Proteomes" id="UP001144372">
    <property type="component" value="Unassembled WGS sequence"/>
</dbReference>
<dbReference type="Gene3D" id="1.10.10.10">
    <property type="entry name" value="Winged helix-like DNA-binding domain superfamily/Winged helix DNA-binding domain"/>
    <property type="match status" value="1"/>
</dbReference>
<evidence type="ECO:0000256" key="1">
    <source>
        <dbReference type="SAM" id="MobiDB-lite"/>
    </source>
</evidence>
<evidence type="ECO:0000313" key="2">
    <source>
        <dbReference type="EMBL" id="GLI34632.1"/>
    </source>
</evidence>
<sequence>MRFTEYRTEENLSPQERIWEAARSLGEEEAQVLELLYGFGGRSCSTPEEVSRALGCPPEAVLKMETGAIRRLRHPRVLRSIVQALDDAVEEIWRALAGPNRLLFKSELQPTIEEHLPGELRVAVKVRYEAIQPWLEEHTCETPGAWYRGRYSCDELLHAIARIETIHSEICLPTPLSFLSQLLEMDLELLIPAIKLADSSSIYRGYLSNSSMGERVSRAVDIHLLFASKYIHECVTLGRLTKEYNLLHPNDALGPDEVETVLNTSSHLFRDAGWMGWCATGLPKEDLSYINSGPPSTPLDPDGRISRHQAKRSDELSKTDPLDLIRQILEEGPCHVSELDRRFEEKSSSAFGPKMLTGYLKASEDFIILAPEIFALKDHLSDPAILQGALPFLFTPRHCRLYTLFRHAGEPMDAYPLWPLMGEQRLCGWAESHVERKLFSSLLAIAEPQKWEAPRAFRDIWSFKKQCIGRHYHIALNVKKSAWKLRPALHDLFAIALCTQQWGYINWLRIEQILRPQLLHQIHDQTAVPLLALMIASNIVGPADHWQKMHRLNPEAEPLLTMMSHELQKKGNILWEDDAGRRLMERLKSGCGTTDLGWVDPAQMGNLLRSLRKK</sequence>
<name>A0A9W6D5K0_9BACT</name>
<dbReference type="InterPro" id="IPR036388">
    <property type="entry name" value="WH-like_DNA-bd_sf"/>
</dbReference>
<keyword evidence="3" id="KW-1185">Reference proteome</keyword>
<accession>A0A9W6D5K0</accession>
<dbReference type="EMBL" id="BSDR01000001">
    <property type="protein sequence ID" value="GLI34632.1"/>
    <property type="molecule type" value="Genomic_DNA"/>
</dbReference>